<dbReference type="Pfam" id="PF01068">
    <property type="entry name" value="DNA_ligase_A_M"/>
    <property type="match status" value="1"/>
</dbReference>
<dbReference type="EC" id="6.5.1.1" evidence="2"/>
<sequence length="289" mass="33729">MGEIEMFIPPMLLQYAANNEPFDDPSKYYCELKWDGIRLIVSNMDRLRLYTKNTDATIKYPELHDPPIPKGTILDGEMCTLDEFGKSDFEATNAGFRSSKKRKPVVYMAFDILMHQGIDVTGLPLERRKELLEDTLQENEHYRIVKPVNGSSKAFYDLVCQHGLEGIVIKKRSSRYETDLRSMRSIRSWSWQKVINYKHTEVYITGYSKKESSWLLGYEDSGQIRSIGSMELGITESARKSMWPVFQAFKTGETKDYVYIKPVVRCKVKYRDWYKSGLMRLPVFQEFIV</sequence>
<evidence type="ECO:0000256" key="3">
    <source>
        <dbReference type="ARBA" id="ARBA00022598"/>
    </source>
</evidence>
<comment type="catalytic activity">
    <reaction evidence="4">
        <text>ATP + (deoxyribonucleotide)n-3'-hydroxyl + 5'-phospho-(deoxyribonucleotide)m = (deoxyribonucleotide)n+m + AMP + diphosphate.</text>
        <dbReference type="EC" id="6.5.1.1"/>
    </reaction>
</comment>
<evidence type="ECO:0000313" key="6">
    <source>
        <dbReference type="EMBL" id="MFC5449051.1"/>
    </source>
</evidence>
<reference evidence="7" key="1">
    <citation type="journal article" date="2019" name="Int. J. Syst. Evol. Microbiol.">
        <title>The Global Catalogue of Microorganisms (GCM) 10K type strain sequencing project: providing services to taxonomists for standard genome sequencing and annotation.</title>
        <authorList>
            <consortium name="The Broad Institute Genomics Platform"/>
            <consortium name="The Broad Institute Genome Sequencing Center for Infectious Disease"/>
            <person name="Wu L."/>
            <person name="Ma J."/>
        </authorList>
    </citation>
    <scope>NUCLEOTIDE SEQUENCE [LARGE SCALE GENOMIC DNA]</scope>
    <source>
        <strain evidence="7">KACC 11904</strain>
    </source>
</reference>
<dbReference type="SUPFAM" id="SSF56091">
    <property type="entry name" value="DNA ligase/mRNA capping enzyme, catalytic domain"/>
    <property type="match status" value="1"/>
</dbReference>
<dbReference type="Proteomes" id="UP001596044">
    <property type="component" value="Unassembled WGS sequence"/>
</dbReference>
<gene>
    <name evidence="6" type="ORF">ACFPOG_12320</name>
</gene>
<organism evidence="6 7">
    <name type="scientific">Paenibacillus aestuarii</name>
    <dbReference type="NCBI Taxonomy" id="516965"/>
    <lineage>
        <taxon>Bacteria</taxon>
        <taxon>Bacillati</taxon>
        <taxon>Bacillota</taxon>
        <taxon>Bacilli</taxon>
        <taxon>Bacillales</taxon>
        <taxon>Paenibacillaceae</taxon>
        <taxon>Paenibacillus</taxon>
    </lineage>
</organism>
<keyword evidence="3 6" id="KW-0436">Ligase</keyword>
<evidence type="ECO:0000256" key="1">
    <source>
        <dbReference type="ARBA" id="ARBA00007572"/>
    </source>
</evidence>
<dbReference type="PANTHER" id="PTHR45674:SF4">
    <property type="entry name" value="DNA LIGASE 1"/>
    <property type="match status" value="1"/>
</dbReference>
<evidence type="ECO:0000313" key="7">
    <source>
        <dbReference type="Proteomes" id="UP001596044"/>
    </source>
</evidence>
<dbReference type="InterPro" id="IPR012310">
    <property type="entry name" value="DNA_ligase_ATP-dep_cent"/>
</dbReference>
<proteinExistence type="inferred from homology"/>
<dbReference type="GO" id="GO:0016874">
    <property type="term" value="F:ligase activity"/>
    <property type="evidence" value="ECO:0007669"/>
    <property type="project" value="UniProtKB-KW"/>
</dbReference>
<dbReference type="InterPro" id="IPR012309">
    <property type="entry name" value="DNA_ligase_ATP-dep_C"/>
</dbReference>
<dbReference type="PANTHER" id="PTHR45674">
    <property type="entry name" value="DNA LIGASE 1/3 FAMILY MEMBER"/>
    <property type="match status" value="1"/>
</dbReference>
<dbReference type="SUPFAM" id="SSF50249">
    <property type="entry name" value="Nucleic acid-binding proteins"/>
    <property type="match status" value="1"/>
</dbReference>
<dbReference type="EMBL" id="JBHSMJ010000017">
    <property type="protein sequence ID" value="MFC5449051.1"/>
    <property type="molecule type" value="Genomic_DNA"/>
</dbReference>
<dbReference type="InterPro" id="IPR050191">
    <property type="entry name" value="ATP-dep_DNA_ligase"/>
</dbReference>
<dbReference type="Gene3D" id="3.30.1490.70">
    <property type="match status" value="1"/>
</dbReference>
<comment type="caution">
    <text evidence="6">The sequence shown here is derived from an EMBL/GenBank/DDBJ whole genome shotgun (WGS) entry which is preliminary data.</text>
</comment>
<comment type="similarity">
    <text evidence="1">Belongs to the ATP-dependent DNA ligase family.</text>
</comment>
<name>A0ABW0K871_9BACL</name>
<dbReference type="PROSITE" id="PS50160">
    <property type="entry name" value="DNA_LIGASE_A3"/>
    <property type="match status" value="1"/>
</dbReference>
<dbReference type="Pfam" id="PF04679">
    <property type="entry name" value="DNA_ligase_A_C"/>
    <property type="match status" value="1"/>
</dbReference>
<evidence type="ECO:0000259" key="5">
    <source>
        <dbReference type="PROSITE" id="PS50160"/>
    </source>
</evidence>
<accession>A0ABW0K871</accession>
<dbReference type="Gene3D" id="2.40.50.140">
    <property type="entry name" value="Nucleic acid-binding proteins"/>
    <property type="match status" value="1"/>
</dbReference>
<evidence type="ECO:0000256" key="2">
    <source>
        <dbReference type="ARBA" id="ARBA00012727"/>
    </source>
</evidence>
<dbReference type="Gene3D" id="3.30.470.30">
    <property type="entry name" value="DNA ligase/mRNA capping enzyme"/>
    <property type="match status" value="1"/>
</dbReference>
<protein>
    <recommendedName>
        <fullName evidence="2">DNA ligase (ATP)</fullName>
        <ecNumber evidence="2">6.5.1.1</ecNumber>
    </recommendedName>
</protein>
<dbReference type="InterPro" id="IPR012340">
    <property type="entry name" value="NA-bd_OB-fold"/>
</dbReference>
<dbReference type="RefSeq" id="WP_377524583.1">
    <property type="nucleotide sequence ID" value="NZ_JBHSMJ010000017.1"/>
</dbReference>
<feature type="domain" description="ATP-dependent DNA ligase family profile" evidence="5">
    <location>
        <begin position="98"/>
        <end position="194"/>
    </location>
</feature>
<evidence type="ECO:0000256" key="4">
    <source>
        <dbReference type="ARBA" id="ARBA00034003"/>
    </source>
</evidence>
<keyword evidence="7" id="KW-1185">Reference proteome</keyword>